<comment type="caution">
    <text evidence="1">The sequence shown here is derived from an EMBL/GenBank/DDBJ whole genome shotgun (WGS) entry which is preliminary data.</text>
</comment>
<sequence length="120" mass="14125">MQLVRPNIECRASCMQKNIQRCILMVLVEDQMLKNTRNEETSSRKKFRCALCIARGDKKNTQPNVIIFKNLFVHNTVFLQKRIHVCIVLIRNKMTSCQRVKMNCFLQRGCSDHQSHTDQQ</sequence>
<protein>
    <submittedName>
        <fullName evidence="1">Uncharacterized protein</fullName>
    </submittedName>
</protein>
<gene>
    <name evidence="1" type="ORF">T4A_8744</name>
</gene>
<proteinExistence type="predicted"/>
<evidence type="ECO:0000313" key="1">
    <source>
        <dbReference type="EMBL" id="KRY79289.1"/>
    </source>
</evidence>
<dbReference type="Proteomes" id="UP000054632">
    <property type="component" value="Unassembled WGS sequence"/>
</dbReference>
<dbReference type="EMBL" id="JYDR01000002">
    <property type="protein sequence ID" value="KRY79289.1"/>
    <property type="molecule type" value="Genomic_DNA"/>
</dbReference>
<organism evidence="1 2">
    <name type="scientific">Trichinella pseudospiralis</name>
    <name type="common">Parasitic roundworm</name>
    <dbReference type="NCBI Taxonomy" id="6337"/>
    <lineage>
        <taxon>Eukaryota</taxon>
        <taxon>Metazoa</taxon>
        <taxon>Ecdysozoa</taxon>
        <taxon>Nematoda</taxon>
        <taxon>Enoplea</taxon>
        <taxon>Dorylaimia</taxon>
        <taxon>Trichinellida</taxon>
        <taxon>Trichinellidae</taxon>
        <taxon>Trichinella</taxon>
    </lineage>
</organism>
<accession>A0A0V1EZI4</accession>
<name>A0A0V1EZI4_TRIPS</name>
<dbReference type="AlphaFoldDB" id="A0A0V1EZI4"/>
<evidence type="ECO:0000313" key="2">
    <source>
        <dbReference type="Proteomes" id="UP000054632"/>
    </source>
</evidence>
<reference evidence="1 2" key="1">
    <citation type="submission" date="2015-01" db="EMBL/GenBank/DDBJ databases">
        <title>Evolution of Trichinella species and genotypes.</title>
        <authorList>
            <person name="Korhonen P.K."/>
            <person name="Edoardo P."/>
            <person name="Giuseppe L.R."/>
            <person name="Gasser R.B."/>
        </authorList>
    </citation>
    <scope>NUCLEOTIDE SEQUENCE [LARGE SCALE GENOMIC DNA]</scope>
    <source>
        <strain evidence="1">ISS13</strain>
    </source>
</reference>